<feature type="compositionally biased region" description="Basic residues" evidence="1">
    <location>
        <begin position="476"/>
        <end position="487"/>
    </location>
</feature>
<feature type="region of interest" description="Disordered" evidence="1">
    <location>
        <begin position="473"/>
        <end position="492"/>
    </location>
</feature>
<keyword evidence="3" id="KW-1185">Reference proteome</keyword>
<dbReference type="PANTHER" id="PTHR38926">
    <property type="entry name" value="F-BOX DOMAIN CONTAINING PROTEIN, EXPRESSED"/>
    <property type="match status" value="1"/>
</dbReference>
<dbReference type="SUPFAM" id="SSF52047">
    <property type="entry name" value="RNI-like"/>
    <property type="match status" value="1"/>
</dbReference>
<reference evidence="2 3" key="1">
    <citation type="submission" date="2024-01" db="EMBL/GenBank/DDBJ databases">
        <title>A draft genome for the cacao thread blight pathogen Marasmiellus scandens.</title>
        <authorList>
            <person name="Baruah I.K."/>
            <person name="Leung J."/>
            <person name="Bukari Y."/>
            <person name="Amoako-Attah I."/>
            <person name="Meinhardt L.W."/>
            <person name="Bailey B.A."/>
            <person name="Cohen S.P."/>
        </authorList>
    </citation>
    <scope>NUCLEOTIDE SEQUENCE [LARGE SCALE GENOMIC DNA]</scope>
    <source>
        <strain evidence="2 3">GH-19</strain>
    </source>
</reference>
<protein>
    <recommendedName>
        <fullName evidence="4">F-box domain-containing protein</fullName>
    </recommendedName>
</protein>
<gene>
    <name evidence="2" type="ORF">VKT23_013887</name>
</gene>
<feature type="compositionally biased region" description="Acidic residues" evidence="1">
    <location>
        <begin position="570"/>
        <end position="586"/>
    </location>
</feature>
<accession>A0ABR1J5S2</accession>
<organism evidence="2 3">
    <name type="scientific">Marasmiellus scandens</name>
    <dbReference type="NCBI Taxonomy" id="2682957"/>
    <lineage>
        <taxon>Eukaryota</taxon>
        <taxon>Fungi</taxon>
        <taxon>Dikarya</taxon>
        <taxon>Basidiomycota</taxon>
        <taxon>Agaricomycotina</taxon>
        <taxon>Agaricomycetes</taxon>
        <taxon>Agaricomycetidae</taxon>
        <taxon>Agaricales</taxon>
        <taxon>Marasmiineae</taxon>
        <taxon>Omphalotaceae</taxon>
        <taxon>Marasmiellus</taxon>
    </lineage>
</organism>
<name>A0ABR1J5S2_9AGAR</name>
<sequence length="639" mass="72183">MAEIPGDDLTFKQLVDAIVYKAKRKKEKLLCLRVPELDALERKLQIAAAAVRGCRNSLQPINRLPPEVLCAIFDQTESDVGSFIPDVFSYTAANRRWSSLLHVCRQWRGICARCPTLWAVIDESVITDTYLSRSAASPLTAYLGMIDGKLLEERHFDALLTHLPRLRELHISLESWQGSTPPWQHEMFTKSVPVLESLSVFAHSSQSGILPPLFAGHMPRLRQISMKHYTCWPANQFSNLTHVCLFDQDISSIPTTTQFLDFLESSPFLEELALVRAGPFLPQGGDTLPLTQDRRLLLGHLRELNIGEWPTIACITKFLSYLDLPPHTNLYIWGGSLHDADAALSSLLPANSGLENTRNITNWYLTHYHQAQSGDSDVLYSPFQAIVGARQSLYTYGIFLSSELLGSLHKYSLHNIRSLVLRDSSFPENRFTSHVWAEIFGNLPALEKLRILAFKSTPTTRMVLTALLPRLPSSSKSRKKSRKRKSLPKVDLEPVEEKPELLCPKLVSLGIEHDSDLASIFIAKFLKARKKQGSPIQRLTILVCDSVPRPSPAATETDSSGSNGSGVREDLDEEQPPEQDGDSEEELNSHVEYKLRSDESLELFRKYVSKVVFEYNRPLSEDLMPTNWPTDVFKRYYEI</sequence>
<proteinExistence type="predicted"/>
<evidence type="ECO:0000256" key="1">
    <source>
        <dbReference type="SAM" id="MobiDB-lite"/>
    </source>
</evidence>
<dbReference type="Gene3D" id="1.20.1280.50">
    <property type="match status" value="1"/>
</dbReference>
<evidence type="ECO:0008006" key="4">
    <source>
        <dbReference type="Google" id="ProtNLM"/>
    </source>
</evidence>
<dbReference type="Proteomes" id="UP001498398">
    <property type="component" value="Unassembled WGS sequence"/>
</dbReference>
<dbReference type="InterPro" id="IPR032675">
    <property type="entry name" value="LRR_dom_sf"/>
</dbReference>
<dbReference type="Gene3D" id="3.80.10.10">
    <property type="entry name" value="Ribonuclease Inhibitor"/>
    <property type="match status" value="1"/>
</dbReference>
<dbReference type="EMBL" id="JBANRG010000039">
    <property type="protein sequence ID" value="KAK7448128.1"/>
    <property type="molecule type" value="Genomic_DNA"/>
</dbReference>
<feature type="region of interest" description="Disordered" evidence="1">
    <location>
        <begin position="550"/>
        <end position="589"/>
    </location>
</feature>
<dbReference type="PANTHER" id="PTHR38926:SF5">
    <property type="entry name" value="F-BOX AND LEUCINE-RICH REPEAT PROTEIN 6"/>
    <property type="match status" value="1"/>
</dbReference>
<evidence type="ECO:0000313" key="3">
    <source>
        <dbReference type="Proteomes" id="UP001498398"/>
    </source>
</evidence>
<evidence type="ECO:0000313" key="2">
    <source>
        <dbReference type="EMBL" id="KAK7448128.1"/>
    </source>
</evidence>
<comment type="caution">
    <text evidence="2">The sequence shown here is derived from an EMBL/GenBank/DDBJ whole genome shotgun (WGS) entry which is preliminary data.</text>
</comment>